<sequence>MHVRMRVPPAPPPCHLHRRRPELCITLLRTCHCSWGCDSSFSIIPSSVSAASSKASYSHKHPRTSELHTPPLSHISLLQHPCVAPDRQAVKSRARLPCCIPLFPSARLGLPSQQSSLSLPLHHHPLSTVQEKQASCLFFLQKCPLAGQLGYRCPFGG</sequence>
<reference evidence="1 2" key="1">
    <citation type="journal article" date="2023" name="Genes (Basel)">
        <title>Chromosome-Level Genome Assembly and Circadian Gene Repertoire of the Patagonia Blennie Eleginops maclovinus-The Closest Ancestral Proxy of Antarctic Cryonotothenioids.</title>
        <authorList>
            <person name="Cheng C.C."/>
            <person name="Rivera-Colon A.G."/>
            <person name="Minhas B.F."/>
            <person name="Wilson L."/>
            <person name="Rayamajhi N."/>
            <person name="Vargas-Chacoff L."/>
            <person name="Catchen J.M."/>
        </authorList>
    </citation>
    <scope>NUCLEOTIDE SEQUENCE [LARGE SCALE GENOMIC DNA]</scope>
    <source>
        <strain evidence="1">JMC-PN-2008</strain>
    </source>
</reference>
<protein>
    <submittedName>
        <fullName evidence="1">Uncharacterized protein</fullName>
    </submittedName>
</protein>
<organism evidence="1 2">
    <name type="scientific">Eleginops maclovinus</name>
    <name type="common">Patagonian blennie</name>
    <name type="synonym">Eleginus maclovinus</name>
    <dbReference type="NCBI Taxonomy" id="56733"/>
    <lineage>
        <taxon>Eukaryota</taxon>
        <taxon>Metazoa</taxon>
        <taxon>Chordata</taxon>
        <taxon>Craniata</taxon>
        <taxon>Vertebrata</taxon>
        <taxon>Euteleostomi</taxon>
        <taxon>Actinopterygii</taxon>
        <taxon>Neopterygii</taxon>
        <taxon>Teleostei</taxon>
        <taxon>Neoteleostei</taxon>
        <taxon>Acanthomorphata</taxon>
        <taxon>Eupercaria</taxon>
        <taxon>Perciformes</taxon>
        <taxon>Notothenioidei</taxon>
        <taxon>Eleginopidae</taxon>
        <taxon>Eleginops</taxon>
    </lineage>
</organism>
<proteinExistence type="predicted"/>
<comment type="caution">
    <text evidence="1">The sequence shown here is derived from an EMBL/GenBank/DDBJ whole genome shotgun (WGS) entry which is preliminary data.</text>
</comment>
<dbReference type="AlphaFoldDB" id="A0AAN8ALR3"/>
<accession>A0AAN8ALR3</accession>
<reference evidence="1 2" key="2">
    <citation type="journal article" date="2023" name="Mol. Biol. Evol.">
        <title>Genomics of Secondarily Temperate Adaptation in the Only Non-Antarctic Icefish.</title>
        <authorList>
            <person name="Rivera-Colon A.G."/>
            <person name="Rayamajhi N."/>
            <person name="Minhas B.F."/>
            <person name="Madrigal G."/>
            <person name="Bilyk K.T."/>
            <person name="Yoon V."/>
            <person name="Hune M."/>
            <person name="Gregory S."/>
            <person name="Cheng C.H.C."/>
            <person name="Catchen J.M."/>
        </authorList>
    </citation>
    <scope>NUCLEOTIDE SEQUENCE [LARGE SCALE GENOMIC DNA]</scope>
    <source>
        <strain evidence="1">JMC-PN-2008</strain>
    </source>
</reference>
<name>A0AAN8ALR3_ELEMC</name>
<evidence type="ECO:0000313" key="1">
    <source>
        <dbReference type="EMBL" id="KAK5860849.1"/>
    </source>
</evidence>
<dbReference type="Proteomes" id="UP001346869">
    <property type="component" value="Unassembled WGS sequence"/>
</dbReference>
<keyword evidence="2" id="KW-1185">Reference proteome</keyword>
<dbReference type="EMBL" id="JAUZQC010000013">
    <property type="protein sequence ID" value="KAK5860849.1"/>
    <property type="molecule type" value="Genomic_DNA"/>
</dbReference>
<gene>
    <name evidence="1" type="ORF">PBY51_022301</name>
</gene>
<evidence type="ECO:0000313" key="2">
    <source>
        <dbReference type="Proteomes" id="UP001346869"/>
    </source>
</evidence>